<feature type="domain" description="PAS" evidence="8">
    <location>
        <begin position="155"/>
        <end position="227"/>
    </location>
</feature>
<dbReference type="EC" id="2.7.13.3" evidence="2"/>
<feature type="domain" description="PAC" evidence="9">
    <location>
        <begin position="525"/>
        <end position="577"/>
    </location>
</feature>
<keyword evidence="3" id="KW-0597">Phosphoprotein</keyword>
<dbReference type="PANTHER" id="PTHR43304">
    <property type="entry name" value="PHYTOCHROME-LIKE PROTEIN CPH1"/>
    <property type="match status" value="1"/>
</dbReference>
<dbReference type="InterPro" id="IPR036097">
    <property type="entry name" value="HisK_dim/P_sf"/>
</dbReference>
<evidence type="ECO:0000256" key="1">
    <source>
        <dbReference type="ARBA" id="ARBA00000085"/>
    </source>
</evidence>
<dbReference type="SUPFAM" id="SSF47384">
    <property type="entry name" value="Homodimeric domain of signal transducing histidine kinase"/>
    <property type="match status" value="1"/>
</dbReference>
<dbReference type="InterPro" id="IPR035965">
    <property type="entry name" value="PAS-like_dom_sf"/>
</dbReference>
<evidence type="ECO:0000256" key="4">
    <source>
        <dbReference type="ARBA" id="ARBA00022679"/>
    </source>
</evidence>
<dbReference type="InterPro" id="IPR003018">
    <property type="entry name" value="GAF"/>
</dbReference>
<feature type="domain" description="PAC" evidence="9">
    <location>
        <begin position="231"/>
        <end position="283"/>
    </location>
</feature>
<proteinExistence type="predicted"/>
<feature type="domain" description="PAS" evidence="8">
    <location>
        <begin position="30"/>
        <end position="70"/>
    </location>
</feature>
<dbReference type="InterPro" id="IPR003661">
    <property type="entry name" value="HisK_dim/P_dom"/>
</dbReference>
<dbReference type="SUPFAM" id="SSF55874">
    <property type="entry name" value="ATPase domain of HSP90 chaperone/DNA topoisomerase II/histidine kinase"/>
    <property type="match status" value="1"/>
</dbReference>
<feature type="domain" description="PAS" evidence="8">
    <location>
        <begin position="578"/>
        <end position="650"/>
    </location>
</feature>
<evidence type="ECO:0000313" key="11">
    <source>
        <dbReference type="Proteomes" id="UP000075635"/>
    </source>
</evidence>
<dbReference type="InterPro" id="IPR001610">
    <property type="entry name" value="PAC"/>
</dbReference>
<dbReference type="Gene3D" id="1.10.287.130">
    <property type="match status" value="1"/>
</dbReference>
<dbReference type="InterPro" id="IPR003594">
    <property type="entry name" value="HATPase_dom"/>
</dbReference>
<dbReference type="AlphaFoldDB" id="A0A150R3R1"/>
<dbReference type="PANTHER" id="PTHR43304:SF1">
    <property type="entry name" value="PAC DOMAIN-CONTAINING PROTEIN"/>
    <property type="match status" value="1"/>
</dbReference>
<feature type="region of interest" description="Disordered" evidence="6">
    <location>
        <begin position="1"/>
        <end position="20"/>
    </location>
</feature>
<feature type="domain" description="Histidine kinase" evidence="7">
    <location>
        <begin position="730"/>
        <end position="942"/>
    </location>
</feature>
<dbReference type="Pfam" id="PF02518">
    <property type="entry name" value="HATPase_c"/>
    <property type="match status" value="1"/>
</dbReference>
<dbReference type="EMBL" id="JEMB01003199">
    <property type="protein sequence ID" value="KYF74865.1"/>
    <property type="molecule type" value="Genomic_DNA"/>
</dbReference>
<dbReference type="PROSITE" id="PS50109">
    <property type="entry name" value="HIS_KIN"/>
    <property type="match status" value="1"/>
</dbReference>
<keyword evidence="4" id="KW-0808">Transferase</keyword>
<dbReference type="SMART" id="SM00065">
    <property type="entry name" value="GAF"/>
    <property type="match status" value="1"/>
</dbReference>
<dbReference type="SMART" id="SM00091">
    <property type="entry name" value="PAS"/>
    <property type="match status" value="3"/>
</dbReference>
<gene>
    <name evidence="10" type="ORF">BE17_50780</name>
</gene>
<dbReference type="InterPro" id="IPR004358">
    <property type="entry name" value="Sig_transdc_His_kin-like_C"/>
</dbReference>
<comment type="catalytic activity">
    <reaction evidence="1">
        <text>ATP + protein L-histidine = ADP + protein N-phospho-L-histidine.</text>
        <dbReference type="EC" id="2.7.13.3"/>
    </reaction>
</comment>
<dbReference type="InterPro" id="IPR000700">
    <property type="entry name" value="PAS-assoc_C"/>
</dbReference>
<dbReference type="SUPFAM" id="SSF55785">
    <property type="entry name" value="PYP-like sensor domain (PAS domain)"/>
    <property type="match status" value="4"/>
</dbReference>
<dbReference type="GO" id="GO:0000155">
    <property type="term" value="F:phosphorelay sensor kinase activity"/>
    <property type="evidence" value="ECO:0007669"/>
    <property type="project" value="InterPro"/>
</dbReference>
<dbReference type="InterPro" id="IPR000014">
    <property type="entry name" value="PAS"/>
</dbReference>
<reference evidence="10 11" key="1">
    <citation type="submission" date="2014-02" db="EMBL/GenBank/DDBJ databases">
        <title>The small core and large imbalanced accessory genome model reveals a collaborative survival strategy of Sorangium cellulosum strains in nature.</title>
        <authorList>
            <person name="Han K."/>
            <person name="Peng R."/>
            <person name="Blom J."/>
            <person name="Li Y.-Z."/>
        </authorList>
    </citation>
    <scope>NUCLEOTIDE SEQUENCE [LARGE SCALE GENOMIC DNA]</scope>
    <source>
        <strain evidence="10 11">So0011-07</strain>
    </source>
</reference>
<evidence type="ECO:0000259" key="8">
    <source>
        <dbReference type="PROSITE" id="PS50112"/>
    </source>
</evidence>
<dbReference type="Pfam" id="PF00512">
    <property type="entry name" value="HisKA"/>
    <property type="match status" value="1"/>
</dbReference>
<dbReference type="Pfam" id="PF13185">
    <property type="entry name" value="GAF_2"/>
    <property type="match status" value="1"/>
</dbReference>
<protein>
    <recommendedName>
        <fullName evidence="2">histidine kinase</fullName>
        <ecNumber evidence="2">2.7.13.3</ecNumber>
    </recommendedName>
</protein>
<dbReference type="InterPro" id="IPR029016">
    <property type="entry name" value="GAF-like_dom_sf"/>
</dbReference>
<dbReference type="CDD" id="cd00130">
    <property type="entry name" value="PAS"/>
    <property type="match status" value="4"/>
</dbReference>
<dbReference type="Proteomes" id="UP000075635">
    <property type="component" value="Unassembled WGS sequence"/>
</dbReference>
<dbReference type="NCBIfam" id="TIGR00229">
    <property type="entry name" value="sensory_box"/>
    <property type="match status" value="4"/>
</dbReference>
<feature type="domain" description="PAC" evidence="9">
    <location>
        <begin position="653"/>
        <end position="705"/>
    </location>
</feature>
<name>A0A150R3R1_SORCE</name>
<evidence type="ECO:0000259" key="9">
    <source>
        <dbReference type="PROSITE" id="PS50113"/>
    </source>
</evidence>
<evidence type="ECO:0000256" key="6">
    <source>
        <dbReference type="SAM" id="MobiDB-lite"/>
    </source>
</evidence>
<dbReference type="InterPro" id="IPR052162">
    <property type="entry name" value="Sensor_kinase/Photoreceptor"/>
</dbReference>
<dbReference type="Gene3D" id="3.30.565.10">
    <property type="entry name" value="Histidine kinase-like ATPase, C-terminal domain"/>
    <property type="match status" value="1"/>
</dbReference>
<evidence type="ECO:0000313" key="10">
    <source>
        <dbReference type="EMBL" id="KYF74865.1"/>
    </source>
</evidence>
<evidence type="ECO:0000259" key="7">
    <source>
        <dbReference type="PROSITE" id="PS50109"/>
    </source>
</evidence>
<dbReference type="SMART" id="SM00086">
    <property type="entry name" value="PAC"/>
    <property type="match status" value="4"/>
</dbReference>
<dbReference type="SMART" id="SM00387">
    <property type="entry name" value="HATPase_c"/>
    <property type="match status" value="1"/>
</dbReference>
<dbReference type="PROSITE" id="PS50112">
    <property type="entry name" value="PAS"/>
    <property type="match status" value="3"/>
</dbReference>
<evidence type="ECO:0000256" key="2">
    <source>
        <dbReference type="ARBA" id="ARBA00012438"/>
    </source>
</evidence>
<feature type="domain" description="PAC" evidence="9">
    <location>
        <begin position="102"/>
        <end position="154"/>
    </location>
</feature>
<dbReference type="SUPFAM" id="SSF55781">
    <property type="entry name" value="GAF domain-like"/>
    <property type="match status" value="1"/>
</dbReference>
<dbReference type="CDD" id="cd00082">
    <property type="entry name" value="HisKA"/>
    <property type="match status" value="1"/>
</dbReference>
<evidence type="ECO:0000256" key="5">
    <source>
        <dbReference type="ARBA" id="ARBA00022777"/>
    </source>
</evidence>
<dbReference type="SMART" id="SM00388">
    <property type="entry name" value="HisKA"/>
    <property type="match status" value="1"/>
</dbReference>
<accession>A0A150R3R1</accession>
<keyword evidence="5" id="KW-0418">Kinase</keyword>
<dbReference type="Pfam" id="PF08447">
    <property type="entry name" value="PAS_3"/>
    <property type="match status" value="3"/>
</dbReference>
<dbReference type="PRINTS" id="PR00344">
    <property type="entry name" value="BCTRLSENSOR"/>
</dbReference>
<comment type="caution">
    <text evidence="10">The sequence shown here is derived from an EMBL/GenBank/DDBJ whole genome shotgun (WGS) entry which is preliminary data.</text>
</comment>
<dbReference type="Gene3D" id="3.30.450.20">
    <property type="entry name" value="PAS domain"/>
    <property type="match status" value="4"/>
</dbReference>
<dbReference type="PROSITE" id="PS50113">
    <property type="entry name" value="PAC"/>
    <property type="match status" value="4"/>
</dbReference>
<dbReference type="InterPro" id="IPR013655">
    <property type="entry name" value="PAS_fold_3"/>
</dbReference>
<organism evidence="10 11">
    <name type="scientific">Sorangium cellulosum</name>
    <name type="common">Polyangium cellulosum</name>
    <dbReference type="NCBI Taxonomy" id="56"/>
    <lineage>
        <taxon>Bacteria</taxon>
        <taxon>Pseudomonadati</taxon>
        <taxon>Myxococcota</taxon>
        <taxon>Polyangia</taxon>
        <taxon>Polyangiales</taxon>
        <taxon>Polyangiaceae</taxon>
        <taxon>Sorangium</taxon>
    </lineage>
</organism>
<dbReference type="Pfam" id="PF13426">
    <property type="entry name" value="PAS_9"/>
    <property type="match status" value="1"/>
</dbReference>
<dbReference type="Gene3D" id="2.10.70.100">
    <property type="match status" value="2"/>
</dbReference>
<dbReference type="Gene3D" id="3.30.450.40">
    <property type="match status" value="1"/>
</dbReference>
<dbReference type="InterPro" id="IPR005467">
    <property type="entry name" value="His_kinase_dom"/>
</dbReference>
<sequence>MSHDVRLTPPEFKTHPERSSAEAELALRASEERLASFYAGCPVALFTTTPEGRFLDANRAFARLLGYADQTQFLDMPVPAFYADPVKRHEIMGILEREGAIHGHEVEFVRLDGVRIWVSITARALRDATGRVVRYEGALEDVTPRRKAQDLLRLSDQRFHLLAKATNDTLWDWDFAAGTLWWNENFERTFGYARYEIEPGVESWTNRIHPDDVHRVSRGLHDVLDGAATTWSDEYRFRRADGEYAYIYDRGLVLRDATGKAVRMLGSMMDATEQRRQQILLAWQRKVLEKIVLDEGIEETLDALCRDAEEHSAGRRFSVLLASDDGRRLLHGAAPSMPESYNKAVHGILIGPRAGSCGTAAHRRTPVVVEDIATDPLWEDFRHLALPLGLRACWSTPIVSSKGEVLGTWAVYRSTPGVPTPADEEVVRIATRLAAIAIERARAERALRESRELLAKAQEVAHLGSWSWDVVNSKLDWSEEQHRIHGVPIEEGGVRPDVAMACVHPEDRQRTAAEIEAILSQKGSGEMTYRIVRPDGATRWIQARVEVARAPDGAPARVLGTCHDITEQLQAQRALQEKEERLRAALDASATGTFQWDPATNRLDWDENLDRLFGLPVGETARHVDQFTSLVHPEDRERVLAALDRCVREGADFDLEFRVVWPDGSVHWLLDRGRMLRDAGGRPVTMTGACTDVTVRMNAEVALRQRADELARLTEALQRMNRELDQFAYITSHDLKAPLRGIANLSQWIEDDTREHLTEESKRNLELLRNRVQRMDSLIDAILEYSRVGRVRVSTEVVAVGPLIEEVVDLLSPPEGFRVEVAGPLPSIAAERTLLQQVFMNLVGNAIKHHHDKARGRVVISCADAGAHWRFTVADDGPGIAPRFHDKVFVIFQTLQAREKSGGTGIGLALVKKIIESSGGTIALDSDVGRGASFSFTWPKAAG</sequence>
<evidence type="ECO:0000256" key="3">
    <source>
        <dbReference type="ARBA" id="ARBA00022553"/>
    </source>
</evidence>
<dbReference type="InterPro" id="IPR036890">
    <property type="entry name" value="HATPase_C_sf"/>
</dbReference>